<keyword evidence="4" id="KW-0418">Kinase</keyword>
<dbReference type="PANTHER" id="PTHR10196">
    <property type="entry name" value="SUGAR KINASE"/>
    <property type="match status" value="1"/>
</dbReference>
<protein>
    <submittedName>
        <fullName evidence="10">Rhamnulokinase</fullName>
    </submittedName>
</protein>
<accession>A0ABZ2T4H5</accession>
<keyword evidence="7" id="KW-0684">Rhamnose metabolism</keyword>
<comment type="similarity">
    <text evidence="1">Belongs to the FGGY kinase family.</text>
</comment>
<evidence type="ECO:0000256" key="7">
    <source>
        <dbReference type="ARBA" id="ARBA00023308"/>
    </source>
</evidence>
<evidence type="ECO:0000256" key="6">
    <source>
        <dbReference type="ARBA" id="ARBA00023157"/>
    </source>
</evidence>
<evidence type="ECO:0000259" key="9">
    <source>
        <dbReference type="Pfam" id="PF02782"/>
    </source>
</evidence>
<evidence type="ECO:0000259" key="8">
    <source>
        <dbReference type="Pfam" id="PF00370"/>
    </source>
</evidence>
<dbReference type="Pfam" id="PF00370">
    <property type="entry name" value="FGGY_N"/>
    <property type="match status" value="1"/>
</dbReference>
<name>A0ABZ2T4H5_9ENTE</name>
<keyword evidence="11" id="KW-1185">Reference proteome</keyword>
<dbReference type="EMBL" id="CP147248">
    <property type="protein sequence ID" value="WYJ85759.1"/>
    <property type="molecule type" value="Genomic_DNA"/>
</dbReference>
<proteinExistence type="inferred from homology"/>
<reference evidence="11" key="1">
    <citation type="submission" date="2017-05" db="EMBL/GenBank/DDBJ databases">
        <title>The Genome Sequence of EEnterococcus faecalis 9F2_4866.</title>
        <authorList>
            <consortium name="The Broad Institute Genomics Platform"/>
            <consortium name="The Broad Institute Genomic Center for Infectious Diseases"/>
            <person name="Earl A."/>
            <person name="Manson A."/>
            <person name="Schwartman J."/>
            <person name="Gilmore M."/>
            <person name="Abouelleil A."/>
            <person name="Cao P."/>
            <person name="Chapman S."/>
            <person name="Cusick C."/>
            <person name="Shea T."/>
            <person name="Young S."/>
            <person name="Neafsey D."/>
            <person name="Nusbaum C."/>
            <person name="Birren B."/>
        </authorList>
    </citation>
    <scope>NUCLEOTIDE SEQUENCE [LARGE SCALE GENOMIC DNA]</scope>
    <source>
        <strain evidence="11">12C11_DIV0727</strain>
    </source>
</reference>
<dbReference type="RefSeq" id="WP_086444297.1">
    <property type="nucleotide sequence ID" value="NZ_CP147248.1"/>
</dbReference>
<dbReference type="InterPro" id="IPR013449">
    <property type="entry name" value="Rhamnulokinase"/>
</dbReference>
<gene>
    <name evidence="10" type="ORF">A5866_000836</name>
</gene>
<evidence type="ECO:0000256" key="4">
    <source>
        <dbReference type="ARBA" id="ARBA00022777"/>
    </source>
</evidence>
<dbReference type="InterPro" id="IPR018485">
    <property type="entry name" value="FGGY_C"/>
</dbReference>
<sequence>MKKNVVAVDLGGSSGRVILGELADKKLTLKEIHRFKEYMINKNHHLYWDINKIFREIAQGLQLASEVSPDFMSIGIDTWGVDFGLVANDGFIRTPFCYRDNYANETYSAIQNQLGTQYLFERTGLHALAINSLFQLVAQDKETPLQQIQFFLLIPDLLNYLFTGIAKTELSIASTTQLLNPYKNQWDEALIEKVGLPRNIFPEIVSTGTILGPVLPKVVPELSLEHVKVINVAAHDTASAVFSIPALEDHLFISSGTWSILGLEIDTPLIKSEIVEAGFSNEKSAAGRTLLLKNLTGLWLIEEAIKDYQNIGESYNYEKIAALINHQDQAKKNVCYFDTDDPRFSSPGGIIQKIQQFAVQSQQRQPMTAASIFQSIYTSLAFKYKYTLEKLAQNPELNVAEKHLVIVGGGSKSEVLCQYTANALNKSVKSGLSEATAIGNCLMQLKANGITSEEKLEAIKKNTAIFKVYEPEAAVKWNAEYGVYKKKMEEQINELSKNRNSSND</sequence>
<keyword evidence="6" id="KW-1015">Disulfide bond</keyword>
<dbReference type="InterPro" id="IPR043129">
    <property type="entry name" value="ATPase_NBD"/>
</dbReference>
<dbReference type="PANTHER" id="PTHR10196:SF93">
    <property type="entry name" value="L-RHAMNULOKINASE"/>
    <property type="match status" value="1"/>
</dbReference>
<feature type="domain" description="Carbohydrate kinase FGGY C-terminal" evidence="9">
    <location>
        <begin position="252"/>
        <end position="446"/>
    </location>
</feature>
<evidence type="ECO:0000313" key="10">
    <source>
        <dbReference type="EMBL" id="WYJ85759.1"/>
    </source>
</evidence>
<evidence type="ECO:0000256" key="3">
    <source>
        <dbReference type="ARBA" id="ARBA00022741"/>
    </source>
</evidence>
<dbReference type="SUPFAM" id="SSF53067">
    <property type="entry name" value="Actin-like ATPase domain"/>
    <property type="match status" value="2"/>
</dbReference>
<evidence type="ECO:0000256" key="2">
    <source>
        <dbReference type="ARBA" id="ARBA00022679"/>
    </source>
</evidence>
<keyword evidence="5" id="KW-0067">ATP-binding</keyword>
<evidence type="ECO:0000313" key="11">
    <source>
        <dbReference type="Proteomes" id="UP000195080"/>
    </source>
</evidence>
<keyword evidence="3" id="KW-0547">Nucleotide-binding</keyword>
<dbReference type="Pfam" id="PF02782">
    <property type="entry name" value="FGGY_C"/>
    <property type="match status" value="1"/>
</dbReference>
<feature type="domain" description="Carbohydrate kinase FGGY N-terminal" evidence="8">
    <location>
        <begin position="5"/>
        <end position="242"/>
    </location>
</feature>
<dbReference type="CDD" id="cd07771">
    <property type="entry name" value="ASKHA_NBD_FGGY_RhaB-like"/>
    <property type="match status" value="1"/>
</dbReference>
<dbReference type="Proteomes" id="UP000195080">
    <property type="component" value="Chromosome"/>
</dbReference>
<organism evidence="10 11">
    <name type="scientific">Candidatus Enterococcus lemimoniae</name>
    <dbReference type="NCBI Taxonomy" id="1834167"/>
    <lineage>
        <taxon>Bacteria</taxon>
        <taxon>Bacillati</taxon>
        <taxon>Bacillota</taxon>
        <taxon>Bacilli</taxon>
        <taxon>Lactobacillales</taxon>
        <taxon>Enterococcaceae</taxon>
        <taxon>Enterococcus</taxon>
    </lineage>
</organism>
<keyword evidence="2" id="KW-0808">Transferase</keyword>
<dbReference type="Gene3D" id="3.30.420.40">
    <property type="match status" value="2"/>
</dbReference>
<dbReference type="InterPro" id="IPR018484">
    <property type="entry name" value="FGGY_N"/>
</dbReference>
<evidence type="ECO:0000256" key="5">
    <source>
        <dbReference type="ARBA" id="ARBA00022840"/>
    </source>
</evidence>
<evidence type="ECO:0000256" key="1">
    <source>
        <dbReference type="ARBA" id="ARBA00009156"/>
    </source>
</evidence>